<comment type="subcellular location">
    <subcellularLocation>
        <location evidence="9">Cytoplasm</location>
    </subcellularLocation>
</comment>
<feature type="active site" description="Nucleophile; methyl group acceptor" evidence="9">
    <location>
        <position position="119"/>
    </location>
</feature>
<evidence type="ECO:0000259" key="11">
    <source>
        <dbReference type="Pfam" id="PF02870"/>
    </source>
</evidence>
<dbReference type="SUPFAM" id="SSF46767">
    <property type="entry name" value="Methylated DNA-protein cysteine methyltransferase, C-terminal domain"/>
    <property type="match status" value="1"/>
</dbReference>
<comment type="function">
    <text evidence="9">Involved in the cellular defense against the biological effects of O6-methylguanine (O6-MeG) and O4-methylthymine (O4-MeT) in DNA. Repairs the methylated nucleobase in DNA by stoichiometrically transferring the methyl group to a cysteine residue in the enzyme. This is a suicide reaction: the enzyme is irreversibly inactivated.</text>
</comment>
<dbReference type="KEGG" id="fuv:JR347_00150"/>
<dbReference type="InterPro" id="IPR008332">
    <property type="entry name" value="MethylG_MeTrfase_N"/>
</dbReference>
<dbReference type="PANTHER" id="PTHR10815">
    <property type="entry name" value="METHYLATED-DNA--PROTEIN-CYSTEINE METHYLTRANSFERASE"/>
    <property type="match status" value="1"/>
</dbReference>
<dbReference type="Proteomes" id="UP000662783">
    <property type="component" value="Chromosome"/>
</dbReference>
<keyword evidence="4 9" id="KW-0489">Methyltransferase</keyword>
<dbReference type="Pfam" id="PF02870">
    <property type="entry name" value="Methyltransf_1N"/>
    <property type="match status" value="1"/>
</dbReference>
<dbReference type="Gene3D" id="3.30.160.70">
    <property type="entry name" value="Methylated DNA-protein cysteine methyltransferase domain"/>
    <property type="match status" value="1"/>
</dbReference>
<name>A0A974WJY8_9BACT</name>
<evidence type="ECO:0000256" key="6">
    <source>
        <dbReference type="ARBA" id="ARBA00022763"/>
    </source>
</evidence>
<dbReference type="GO" id="GO:0006307">
    <property type="term" value="P:DNA alkylation repair"/>
    <property type="evidence" value="ECO:0007669"/>
    <property type="project" value="UniProtKB-UniRule"/>
</dbReference>
<dbReference type="Pfam" id="PF01035">
    <property type="entry name" value="DNA_binding_1"/>
    <property type="match status" value="1"/>
</dbReference>
<dbReference type="InterPro" id="IPR023546">
    <property type="entry name" value="MGMT"/>
</dbReference>
<dbReference type="InterPro" id="IPR036388">
    <property type="entry name" value="WH-like_DNA-bd_sf"/>
</dbReference>
<dbReference type="Gene3D" id="1.10.10.10">
    <property type="entry name" value="Winged helix-like DNA-binding domain superfamily/Winged helix DNA-binding domain"/>
    <property type="match status" value="1"/>
</dbReference>
<dbReference type="InterPro" id="IPR014048">
    <property type="entry name" value="MethylDNA_cys_MeTrfase_DNA-bd"/>
</dbReference>
<protein>
    <recommendedName>
        <fullName evidence="9">Methylated-DNA--protein-cysteine methyltransferase</fullName>
        <ecNumber evidence="9">2.1.1.63</ecNumber>
    </recommendedName>
    <alternativeName>
        <fullName evidence="9">6-O-methylguanine-DNA methyltransferase</fullName>
        <shortName evidence="9">MGMT</shortName>
    </alternativeName>
    <alternativeName>
        <fullName evidence="9">O-6-methylguanine-DNA-alkyltransferase</fullName>
    </alternativeName>
</protein>
<dbReference type="AlphaFoldDB" id="A0A974WJY8"/>
<dbReference type="HAMAP" id="MF_00772">
    <property type="entry name" value="OGT"/>
    <property type="match status" value="1"/>
</dbReference>
<evidence type="ECO:0000256" key="5">
    <source>
        <dbReference type="ARBA" id="ARBA00022679"/>
    </source>
</evidence>
<dbReference type="NCBIfam" id="TIGR00589">
    <property type="entry name" value="ogt"/>
    <property type="match status" value="1"/>
</dbReference>
<keyword evidence="6 9" id="KW-0227">DNA damage</keyword>
<dbReference type="CDD" id="cd06445">
    <property type="entry name" value="ATase"/>
    <property type="match status" value="1"/>
</dbReference>
<evidence type="ECO:0000256" key="3">
    <source>
        <dbReference type="ARBA" id="ARBA00022490"/>
    </source>
</evidence>
<sequence length="158" mass="17467">MYQEVYKSPIGDLLISSDADSIISIEFDGSIDSHNPSALTSECISQLKEYFSDERNSFDLPLNPEGTEFQKSVWNQLLEIPFGKSISYSKLAVSLGDIKTIRAAGTANGKNKIPIIIPCHRVIGKDGSMVGFSGGVWRKEWLLKHEGILQGEQMKIFG</sequence>
<feature type="domain" description="Methylated-DNA-[protein]-cysteine S-methyltransferase DNA binding" evidence="10">
    <location>
        <begin position="68"/>
        <end position="148"/>
    </location>
</feature>
<evidence type="ECO:0000256" key="4">
    <source>
        <dbReference type="ARBA" id="ARBA00022603"/>
    </source>
</evidence>
<dbReference type="GO" id="GO:0032259">
    <property type="term" value="P:methylation"/>
    <property type="evidence" value="ECO:0007669"/>
    <property type="project" value="UniProtKB-KW"/>
</dbReference>
<evidence type="ECO:0000256" key="2">
    <source>
        <dbReference type="ARBA" id="ARBA00008711"/>
    </source>
</evidence>
<accession>A0A974WJY8</accession>
<evidence type="ECO:0000256" key="1">
    <source>
        <dbReference type="ARBA" id="ARBA00001286"/>
    </source>
</evidence>
<evidence type="ECO:0000256" key="9">
    <source>
        <dbReference type="HAMAP-Rule" id="MF_00772"/>
    </source>
</evidence>
<dbReference type="GO" id="GO:0005737">
    <property type="term" value="C:cytoplasm"/>
    <property type="evidence" value="ECO:0007669"/>
    <property type="project" value="UniProtKB-SubCell"/>
</dbReference>
<keyword evidence="5 9" id="KW-0808">Transferase</keyword>
<dbReference type="InterPro" id="IPR001497">
    <property type="entry name" value="MethylDNA_cys_MeTrfase_AS"/>
</dbReference>
<dbReference type="PROSITE" id="PS00374">
    <property type="entry name" value="MGMT"/>
    <property type="match status" value="1"/>
</dbReference>
<dbReference type="RefSeq" id="WP_205722045.1">
    <property type="nucleotide sequence ID" value="NZ_CP070608.1"/>
</dbReference>
<dbReference type="EC" id="2.1.1.63" evidence="9"/>
<dbReference type="SUPFAM" id="SSF53155">
    <property type="entry name" value="Methylated DNA-protein cysteine methyltransferase domain"/>
    <property type="match status" value="1"/>
</dbReference>
<evidence type="ECO:0000259" key="10">
    <source>
        <dbReference type="Pfam" id="PF01035"/>
    </source>
</evidence>
<evidence type="ECO:0000313" key="13">
    <source>
        <dbReference type="Proteomes" id="UP000662783"/>
    </source>
</evidence>
<feature type="domain" description="Methylguanine DNA methyltransferase ribonuclease-like" evidence="11">
    <location>
        <begin position="1"/>
        <end position="63"/>
    </location>
</feature>
<comment type="miscellaneous">
    <text evidence="9">This enzyme catalyzes only one turnover and therefore is not strictly catalytic. According to one definition, an enzyme is a biocatalyst that acts repeatedly and over many reaction cycles.</text>
</comment>
<reference evidence="12" key="1">
    <citation type="submission" date="2021-02" db="EMBL/GenBank/DDBJ databases">
        <title>Fulvivirga sp. S481 isolated from sea water.</title>
        <authorList>
            <person name="Bae S.S."/>
            <person name="Baek K."/>
        </authorList>
    </citation>
    <scope>NUCLEOTIDE SEQUENCE</scope>
    <source>
        <strain evidence="12">S481</strain>
    </source>
</reference>
<organism evidence="12 13">
    <name type="scientific">Fulvivirga lutea</name>
    <dbReference type="NCBI Taxonomy" id="2810512"/>
    <lineage>
        <taxon>Bacteria</taxon>
        <taxon>Pseudomonadati</taxon>
        <taxon>Bacteroidota</taxon>
        <taxon>Cytophagia</taxon>
        <taxon>Cytophagales</taxon>
        <taxon>Fulvivirgaceae</taxon>
        <taxon>Fulvivirga</taxon>
    </lineage>
</organism>
<evidence type="ECO:0000313" key="12">
    <source>
        <dbReference type="EMBL" id="QSE97535.1"/>
    </source>
</evidence>
<keyword evidence="7 9" id="KW-0234">DNA repair</keyword>
<evidence type="ECO:0000256" key="7">
    <source>
        <dbReference type="ARBA" id="ARBA00023204"/>
    </source>
</evidence>
<proteinExistence type="inferred from homology"/>
<gene>
    <name evidence="12" type="ORF">JR347_00150</name>
</gene>
<evidence type="ECO:0000256" key="8">
    <source>
        <dbReference type="ARBA" id="ARBA00049348"/>
    </source>
</evidence>
<comment type="catalytic activity">
    <reaction evidence="1 9">
        <text>a 4-O-methyl-thymidine in DNA + L-cysteinyl-[protein] = a thymidine in DNA + S-methyl-L-cysteinyl-[protein]</text>
        <dbReference type="Rhea" id="RHEA:53428"/>
        <dbReference type="Rhea" id="RHEA-COMP:10131"/>
        <dbReference type="Rhea" id="RHEA-COMP:10132"/>
        <dbReference type="Rhea" id="RHEA-COMP:13555"/>
        <dbReference type="Rhea" id="RHEA-COMP:13556"/>
        <dbReference type="ChEBI" id="CHEBI:29950"/>
        <dbReference type="ChEBI" id="CHEBI:82612"/>
        <dbReference type="ChEBI" id="CHEBI:137386"/>
        <dbReference type="ChEBI" id="CHEBI:137387"/>
        <dbReference type="EC" id="2.1.1.63"/>
    </reaction>
</comment>
<dbReference type="FunFam" id="1.10.10.10:FF:000214">
    <property type="entry name" value="Methylated-DNA--protein-cysteine methyltransferase"/>
    <property type="match status" value="1"/>
</dbReference>
<dbReference type="GO" id="GO:0003908">
    <property type="term" value="F:methylated-DNA-[protein]-cysteine S-methyltransferase activity"/>
    <property type="evidence" value="ECO:0007669"/>
    <property type="project" value="UniProtKB-UniRule"/>
</dbReference>
<comment type="catalytic activity">
    <reaction evidence="8 9">
        <text>a 6-O-methyl-2'-deoxyguanosine in DNA + L-cysteinyl-[protein] = S-methyl-L-cysteinyl-[protein] + a 2'-deoxyguanosine in DNA</text>
        <dbReference type="Rhea" id="RHEA:24000"/>
        <dbReference type="Rhea" id="RHEA-COMP:10131"/>
        <dbReference type="Rhea" id="RHEA-COMP:10132"/>
        <dbReference type="Rhea" id="RHEA-COMP:11367"/>
        <dbReference type="Rhea" id="RHEA-COMP:11368"/>
        <dbReference type="ChEBI" id="CHEBI:29950"/>
        <dbReference type="ChEBI" id="CHEBI:82612"/>
        <dbReference type="ChEBI" id="CHEBI:85445"/>
        <dbReference type="ChEBI" id="CHEBI:85448"/>
        <dbReference type="EC" id="2.1.1.63"/>
    </reaction>
</comment>
<keyword evidence="3 9" id="KW-0963">Cytoplasm</keyword>
<dbReference type="PANTHER" id="PTHR10815:SF13">
    <property type="entry name" value="METHYLATED-DNA--PROTEIN-CYSTEINE METHYLTRANSFERASE"/>
    <property type="match status" value="1"/>
</dbReference>
<comment type="similarity">
    <text evidence="2 9">Belongs to the MGMT family.</text>
</comment>
<dbReference type="InterPro" id="IPR036217">
    <property type="entry name" value="MethylDNA_cys_MeTrfase_DNAb"/>
</dbReference>
<keyword evidence="13" id="KW-1185">Reference proteome</keyword>
<dbReference type="EMBL" id="CP070608">
    <property type="protein sequence ID" value="QSE97535.1"/>
    <property type="molecule type" value="Genomic_DNA"/>
</dbReference>
<dbReference type="InterPro" id="IPR036631">
    <property type="entry name" value="MGMT_N_sf"/>
</dbReference>